<organism evidence="13 14">
    <name type="scientific">Sporolactobacillus shoreae</name>
    <dbReference type="NCBI Taxonomy" id="1465501"/>
    <lineage>
        <taxon>Bacteria</taxon>
        <taxon>Bacillati</taxon>
        <taxon>Bacillota</taxon>
        <taxon>Bacilli</taxon>
        <taxon>Bacillales</taxon>
        <taxon>Sporolactobacillaceae</taxon>
        <taxon>Sporolactobacillus</taxon>
    </lineage>
</organism>
<evidence type="ECO:0000256" key="4">
    <source>
        <dbReference type="ARBA" id="ARBA00012874"/>
    </source>
</evidence>
<keyword evidence="8 11" id="KW-0663">Pyridoxal phosphate</keyword>
<evidence type="ECO:0000256" key="10">
    <source>
        <dbReference type="RuleBase" id="RU004106"/>
    </source>
</evidence>
<comment type="caution">
    <text evidence="13">The sequence shown here is derived from an EMBL/GenBank/DDBJ whole genome shotgun (WGS) entry which is preliminary data.</text>
</comment>
<evidence type="ECO:0000256" key="9">
    <source>
        <dbReference type="ARBA" id="ARBA00047911"/>
    </source>
</evidence>
<dbReference type="EC" id="2.6.1.21" evidence="4 12"/>
<gene>
    <name evidence="13" type="primary">dat</name>
    <name evidence="13" type="ORF">E4665_01670</name>
</gene>
<name>A0A4Z0GTV9_9BACL</name>
<dbReference type="InterPro" id="IPR005784">
    <property type="entry name" value="D_amino_transT"/>
</dbReference>
<dbReference type="GO" id="GO:0047810">
    <property type="term" value="F:D-alanine-2-oxoglutarate aminotransferase activity"/>
    <property type="evidence" value="ECO:0007669"/>
    <property type="project" value="UniProtKB-EC"/>
</dbReference>
<dbReference type="GO" id="GO:0008652">
    <property type="term" value="P:amino acid biosynthetic process"/>
    <property type="evidence" value="ECO:0007669"/>
    <property type="project" value="UniProtKB-ARBA"/>
</dbReference>
<evidence type="ECO:0000256" key="8">
    <source>
        <dbReference type="ARBA" id="ARBA00022898"/>
    </source>
</evidence>
<dbReference type="NCBIfam" id="TIGR01121">
    <property type="entry name" value="D_amino_aminoT"/>
    <property type="match status" value="1"/>
</dbReference>
<dbReference type="GO" id="GO:0005829">
    <property type="term" value="C:cytosol"/>
    <property type="evidence" value="ECO:0007669"/>
    <property type="project" value="TreeGrafter"/>
</dbReference>
<dbReference type="OrthoDB" id="9805628at2"/>
<proteinExistence type="inferred from homology"/>
<evidence type="ECO:0000256" key="7">
    <source>
        <dbReference type="ARBA" id="ARBA00022679"/>
    </source>
</evidence>
<dbReference type="AlphaFoldDB" id="A0A4Z0GTV9"/>
<reference evidence="13 14" key="1">
    <citation type="journal article" date="2015" name="Int. J. Syst. Evol. Microbiol.">
        <title>Sporolactobacillus shoreae sp. nov. and Sporolactobacillus spathodeae sp. nov., two spore-forming lactic acid bacteria isolated from tree barks in Thailand.</title>
        <authorList>
            <person name="Thamacharoensuk T."/>
            <person name="Kitahara M."/>
            <person name="Ohkuma M."/>
            <person name="Thongchul N."/>
            <person name="Tanasupawat S."/>
        </authorList>
    </citation>
    <scope>NUCLEOTIDE SEQUENCE [LARGE SCALE GENOMIC DNA]</scope>
    <source>
        <strain evidence="13 14">BK92</strain>
    </source>
</reference>
<sequence>MSFILFQDQIIPREQGKVDIEDRGYQFGDGIYEAIPVYGGQMFLLDLHMKRLKRSANELRLQLPFNIDLLTEKLNKLIGLNRINDGIVYFQITRGSAPRQHFFPDQAGSILTGSVVSHDWRGNHDSGIETSLAEDIRWLRCDIKTLNLLGNVLAKQYAHEQGSQEAILHRGENVTEGASSNVFIVKNNHLITHPADHLILNGITRLFVLELAERLGITVDEQTFTLDDLFSADEVFITSTGNEVMPVVKIDGRTVADGKAGDVTSKLGEAFTGEVTQFIASAIS</sequence>
<evidence type="ECO:0000313" key="14">
    <source>
        <dbReference type="Proteomes" id="UP000298347"/>
    </source>
</evidence>
<evidence type="ECO:0000256" key="11">
    <source>
        <dbReference type="RuleBase" id="RU004516"/>
    </source>
</evidence>
<comment type="subunit">
    <text evidence="3">Homodimer.</text>
</comment>
<dbReference type="InterPro" id="IPR018300">
    <property type="entry name" value="Aminotrans_IV_CS"/>
</dbReference>
<evidence type="ECO:0000256" key="2">
    <source>
        <dbReference type="ARBA" id="ARBA00009320"/>
    </source>
</evidence>
<evidence type="ECO:0000256" key="6">
    <source>
        <dbReference type="ARBA" id="ARBA00022576"/>
    </source>
</evidence>
<keyword evidence="14" id="KW-1185">Reference proteome</keyword>
<evidence type="ECO:0000256" key="5">
    <source>
        <dbReference type="ARBA" id="ARBA00021779"/>
    </source>
</evidence>
<keyword evidence="7 13" id="KW-0808">Transferase</keyword>
<dbReference type="InterPro" id="IPR001544">
    <property type="entry name" value="Aminotrans_IV"/>
</dbReference>
<dbReference type="EMBL" id="SRJD01000001">
    <property type="protein sequence ID" value="TGB00411.1"/>
    <property type="molecule type" value="Genomic_DNA"/>
</dbReference>
<dbReference type="InterPro" id="IPR043131">
    <property type="entry name" value="BCAT-like_N"/>
</dbReference>
<comment type="catalytic activity">
    <reaction evidence="9 12">
        <text>D-alanine + 2-oxoglutarate = D-glutamate + pyruvate</text>
        <dbReference type="Rhea" id="RHEA:15869"/>
        <dbReference type="ChEBI" id="CHEBI:15361"/>
        <dbReference type="ChEBI" id="CHEBI:16810"/>
        <dbReference type="ChEBI" id="CHEBI:29986"/>
        <dbReference type="ChEBI" id="CHEBI:57416"/>
        <dbReference type="EC" id="2.6.1.21"/>
    </reaction>
</comment>
<dbReference type="PANTHER" id="PTHR42743:SF10">
    <property type="entry name" value="D-ALANINE AMINOTRANSFERASE"/>
    <property type="match status" value="1"/>
</dbReference>
<evidence type="ECO:0000256" key="12">
    <source>
        <dbReference type="RuleBase" id="RU004520"/>
    </source>
</evidence>
<accession>A0A4Z0GTV9</accession>
<evidence type="ECO:0000256" key="1">
    <source>
        <dbReference type="ARBA" id="ARBA00001933"/>
    </source>
</evidence>
<dbReference type="Proteomes" id="UP000298347">
    <property type="component" value="Unassembled WGS sequence"/>
</dbReference>
<evidence type="ECO:0000256" key="3">
    <source>
        <dbReference type="ARBA" id="ARBA00011738"/>
    </source>
</evidence>
<keyword evidence="6 13" id="KW-0032">Aminotransferase</keyword>
<dbReference type="InterPro" id="IPR043132">
    <property type="entry name" value="BCAT-like_C"/>
</dbReference>
<dbReference type="PANTHER" id="PTHR42743">
    <property type="entry name" value="AMINO-ACID AMINOTRANSFERASE"/>
    <property type="match status" value="1"/>
</dbReference>
<dbReference type="GO" id="GO:0030170">
    <property type="term" value="F:pyridoxal phosphate binding"/>
    <property type="evidence" value="ECO:0007669"/>
    <property type="project" value="InterPro"/>
</dbReference>
<dbReference type="InterPro" id="IPR050571">
    <property type="entry name" value="Class-IV_PLP-Dep_Aminotrnsfr"/>
</dbReference>
<dbReference type="Pfam" id="PF01063">
    <property type="entry name" value="Aminotran_4"/>
    <property type="match status" value="1"/>
</dbReference>
<dbReference type="CDD" id="cd01558">
    <property type="entry name" value="D-AAT_like"/>
    <property type="match status" value="1"/>
</dbReference>
<dbReference type="SUPFAM" id="SSF56752">
    <property type="entry name" value="D-aminoacid aminotransferase-like PLP-dependent enzymes"/>
    <property type="match status" value="1"/>
</dbReference>
<dbReference type="FunFam" id="3.20.10.10:FF:000002">
    <property type="entry name" value="D-alanine aminotransferase"/>
    <property type="match status" value="1"/>
</dbReference>
<dbReference type="PROSITE" id="PS00770">
    <property type="entry name" value="AA_TRANSFER_CLASS_4"/>
    <property type="match status" value="1"/>
</dbReference>
<dbReference type="Gene3D" id="3.30.470.10">
    <property type="match status" value="1"/>
</dbReference>
<dbReference type="GO" id="GO:0046394">
    <property type="term" value="P:carboxylic acid biosynthetic process"/>
    <property type="evidence" value="ECO:0007669"/>
    <property type="project" value="UniProtKB-ARBA"/>
</dbReference>
<dbReference type="GO" id="GO:0046416">
    <property type="term" value="P:D-amino acid metabolic process"/>
    <property type="evidence" value="ECO:0007669"/>
    <property type="project" value="InterPro"/>
</dbReference>
<dbReference type="Gene3D" id="3.20.10.10">
    <property type="entry name" value="D-amino Acid Aminotransferase, subunit A, domain 2"/>
    <property type="match status" value="1"/>
</dbReference>
<comment type="function">
    <text evidence="12">Acts on the D-isomers of alanine, leucine, aspartate, glutamate, aminobutyrate, norvaline and asparagine. The enzyme transfers an amino group from a substrate D-amino acid to the pyridoxal phosphate cofactor to form pyridoxamine and an alpha-keto acid in the first half-reaction.</text>
</comment>
<dbReference type="RefSeq" id="WP_135347056.1">
    <property type="nucleotide sequence ID" value="NZ_SRJD01000001.1"/>
</dbReference>
<comment type="cofactor">
    <cofactor evidence="1 11">
        <name>pyridoxal 5'-phosphate</name>
        <dbReference type="ChEBI" id="CHEBI:597326"/>
    </cofactor>
</comment>
<evidence type="ECO:0000313" key="13">
    <source>
        <dbReference type="EMBL" id="TGB00411.1"/>
    </source>
</evidence>
<comment type="similarity">
    <text evidence="2 10">Belongs to the class-IV pyridoxal-phosphate-dependent aminotransferase family.</text>
</comment>
<dbReference type="InterPro" id="IPR036038">
    <property type="entry name" value="Aminotransferase-like"/>
</dbReference>
<protein>
    <recommendedName>
        <fullName evidence="5 12">D-alanine aminotransferase</fullName>
        <ecNumber evidence="4 12">2.6.1.21</ecNumber>
    </recommendedName>
</protein>